<dbReference type="eggNOG" id="COG1126">
    <property type="taxonomic scope" value="Bacteria"/>
</dbReference>
<dbReference type="InterPro" id="IPR050086">
    <property type="entry name" value="MetN_ABC_transporter-like"/>
</dbReference>
<keyword evidence="8" id="KW-0472">Membrane</keyword>
<evidence type="ECO:0000256" key="1">
    <source>
        <dbReference type="ARBA" id="ARBA00004202"/>
    </source>
</evidence>
<keyword evidence="5" id="KW-0547">Nucleotide-binding</keyword>
<keyword evidence="6 10" id="KW-0067">ATP-binding</keyword>
<dbReference type="PROSITE" id="PS50893">
    <property type="entry name" value="ABC_TRANSPORTER_2"/>
    <property type="match status" value="1"/>
</dbReference>
<dbReference type="PIRSF" id="PIRSF039085">
    <property type="entry name" value="ABC_ATPase_HisP"/>
    <property type="match status" value="1"/>
</dbReference>
<dbReference type="InterPro" id="IPR017871">
    <property type="entry name" value="ABC_transporter-like_CS"/>
</dbReference>
<keyword evidence="10" id="KW-0378">Hydrolase</keyword>
<protein>
    <submittedName>
        <fullName evidence="10">Glutamine ABC transporter (ATP-binding protein)</fullName>
        <ecNumber evidence="10">3.6.3.-</ecNumber>
    </submittedName>
</protein>
<dbReference type="KEGG" id="tae:TepiRe1_2518"/>
<evidence type="ECO:0000256" key="6">
    <source>
        <dbReference type="ARBA" id="ARBA00022840"/>
    </source>
</evidence>
<dbReference type="GO" id="GO:0005524">
    <property type="term" value="F:ATP binding"/>
    <property type="evidence" value="ECO:0007669"/>
    <property type="project" value="UniProtKB-KW"/>
</dbReference>
<dbReference type="STRING" id="1209989.TepRe1_2342"/>
<keyword evidence="11" id="KW-1185">Reference proteome</keyword>
<evidence type="ECO:0000256" key="2">
    <source>
        <dbReference type="ARBA" id="ARBA00005417"/>
    </source>
</evidence>
<dbReference type="PROSITE" id="PS00211">
    <property type="entry name" value="ABC_TRANSPORTER_1"/>
    <property type="match status" value="1"/>
</dbReference>
<evidence type="ECO:0000259" key="9">
    <source>
        <dbReference type="PROSITE" id="PS50893"/>
    </source>
</evidence>
<dbReference type="EC" id="3.6.3.-" evidence="10"/>
<dbReference type="PANTHER" id="PTHR43166">
    <property type="entry name" value="AMINO ACID IMPORT ATP-BINDING PROTEIN"/>
    <property type="match status" value="1"/>
</dbReference>
<dbReference type="Proteomes" id="UP000010802">
    <property type="component" value="Chromosome"/>
</dbReference>
<feature type="domain" description="ABC transporter" evidence="9">
    <location>
        <begin position="12"/>
        <end position="246"/>
    </location>
</feature>
<proteinExistence type="inferred from homology"/>
<evidence type="ECO:0000256" key="4">
    <source>
        <dbReference type="ARBA" id="ARBA00022475"/>
    </source>
</evidence>
<keyword evidence="4" id="KW-1003">Cell membrane</keyword>
<dbReference type="Pfam" id="PF00005">
    <property type="entry name" value="ABC_tran"/>
    <property type="match status" value="1"/>
</dbReference>
<dbReference type="InterPro" id="IPR003439">
    <property type="entry name" value="ABC_transporter-like_ATP-bd"/>
</dbReference>
<evidence type="ECO:0000256" key="8">
    <source>
        <dbReference type="ARBA" id="ARBA00023136"/>
    </source>
</evidence>
<organism evidence="10 11">
    <name type="scientific">Tepidanaerobacter acetatoxydans (strain DSM 21804 / JCM 16047 / Re1)</name>
    <dbReference type="NCBI Taxonomy" id="1209989"/>
    <lineage>
        <taxon>Bacteria</taxon>
        <taxon>Bacillati</taxon>
        <taxon>Bacillota</taxon>
        <taxon>Clostridia</taxon>
        <taxon>Thermosediminibacterales</taxon>
        <taxon>Tepidanaerobacteraceae</taxon>
        <taxon>Tepidanaerobacter</taxon>
    </lineage>
</organism>
<dbReference type="AlphaFoldDB" id="F4LT55"/>
<evidence type="ECO:0000256" key="3">
    <source>
        <dbReference type="ARBA" id="ARBA00022448"/>
    </source>
</evidence>
<evidence type="ECO:0000313" key="11">
    <source>
        <dbReference type="Proteomes" id="UP000010802"/>
    </source>
</evidence>
<name>F4LT55_TEPAE</name>
<dbReference type="FunFam" id="3.40.50.300:FF:000020">
    <property type="entry name" value="Amino acid ABC transporter ATP-binding component"/>
    <property type="match status" value="1"/>
</dbReference>
<evidence type="ECO:0000256" key="5">
    <source>
        <dbReference type="ARBA" id="ARBA00022741"/>
    </source>
</evidence>
<dbReference type="SMART" id="SM00382">
    <property type="entry name" value="AAA"/>
    <property type="match status" value="1"/>
</dbReference>
<gene>
    <name evidence="10" type="primary">glnQ</name>
    <name evidence="10" type="ordered locus">TEPIRE1_2518</name>
</gene>
<dbReference type="HOGENOM" id="CLU_000604_1_22_9"/>
<dbReference type="GO" id="GO:0005886">
    <property type="term" value="C:plasma membrane"/>
    <property type="evidence" value="ECO:0007669"/>
    <property type="project" value="UniProtKB-SubCell"/>
</dbReference>
<evidence type="ECO:0000313" key="10">
    <source>
        <dbReference type="EMBL" id="CDI41020.1"/>
    </source>
</evidence>
<dbReference type="InterPro" id="IPR027417">
    <property type="entry name" value="P-loop_NTPase"/>
</dbReference>
<accession>F4LT55</accession>
<dbReference type="GO" id="GO:0016887">
    <property type="term" value="F:ATP hydrolysis activity"/>
    <property type="evidence" value="ECO:0007669"/>
    <property type="project" value="InterPro"/>
</dbReference>
<keyword evidence="7" id="KW-0029">Amino-acid transport</keyword>
<dbReference type="EMBL" id="HF563609">
    <property type="protein sequence ID" value="CDI41020.1"/>
    <property type="molecule type" value="Genomic_DNA"/>
</dbReference>
<reference evidence="11" key="1">
    <citation type="journal article" date="2013" name="Genome Announc.">
        <title>First genome sequence of a syntrophic acetate-oxidizing bacterium, Tepidanaerobacter acetatoxydans strain Re1.</title>
        <authorList>
            <person name="Manzoor S."/>
            <person name="Bongcam-Rudloff E."/>
            <person name="Schnurer A."/>
            <person name="Muller B."/>
        </authorList>
    </citation>
    <scope>NUCLEOTIDE SEQUENCE [LARGE SCALE GENOMIC DNA]</scope>
    <source>
        <strain evidence="11">Re1</strain>
    </source>
</reference>
<evidence type="ECO:0000256" key="7">
    <source>
        <dbReference type="ARBA" id="ARBA00022970"/>
    </source>
</evidence>
<dbReference type="KEGG" id="tep:TepRe1_2342"/>
<dbReference type="SUPFAM" id="SSF52540">
    <property type="entry name" value="P-loop containing nucleoside triphosphate hydrolases"/>
    <property type="match status" value="1"/>
</dbReference>
<dbReference type="PANTHER" id="PTHR43166:SF9">
    <property type="entry name" value="GLUTAMATE_ASPARTATE IMPORT ATP-BINDING PROTEIN GLTL"/>
    <property type="match status" value="1"/>
</dbReference>
<sequence length="264" mass="29193">MKGEFLMTEPILRINNLHKKFKDTEVLKGVTLTVNEGEVVVIIGPSGTGKSTLLRCINRLTEPDAGEIYLGEHKIESAKSNLTKVRQRIGMVFQDFNLFNHLTALQNVAIGPIKVKKMNKKDALELAMRELERVGMADKAQNYPAELSGGQKQRVAIARALAMDPEIMLFDEPTSALDPELIGEVLEVMKKLADAGMTMVVVSHEMGFAREAADRIVFLEDGVIAEMGSPEKIFNNPEKERTREFISKIARLHGSDSEMPGTGS</sequence>
<comment type="subcellular location">
    <subcellularLocation>
        <location evidence="1">Cell membrane</location>
        <topology evidence="1">Peripheral membrane protein</topology>
    </subcellularLocation>
</comment>
<dbReference type="GO" id="GO:0015424">
    <property type="term" value="F:ABC-type amino acid transporter activity"/>
    <property type="evidence" value="ECO:0007669"/>
    <property type="project" value="InterPro"/>
</dbReference>
<comment type="similarity">
    <text evidence="2">Belongs to the ABC transporter superfamily.</text>
</comment>
<keyword evidence="3" id="KW-0813">Transport</keyword>
<dbReference type="InterPro" id="IPR030679">
    <property type="entry name" value="ABC_ATPase_HisP-typ"/>
</dbReference>
<dbReference type="CDD" id="cd03262">
    <property type="entry name" value="ABC_HisP_GlnQ"/>
    <property type="match status" value="1"/>
</dbReference>
<dbReference type="InterPro" id="IPR003593">
    <property type="entry name" value="AAA+_ATPase"/>
</dbReference>
<dbReference type="Gene3D" id="3.40.50.300">
    <property type="entry name" value="P-loop containing nucleotide triphosphate hydrolases"/>
    <property type="match status" value="1"/>
</dbReference>